<dbReference type="OrthoDB" id="9799036at2"/>
<keyword evidence="2" id="KW-1185">Reference proteome</keyword>
<dbReference type="AlphaFoldDB" id="A0A4S3PYK5"/>
<dbReference type="EMBL" id="SLUB01000003">
    <property type="protein sequence ID" value="THE14685.1"/>
    <property type="molecule type" value="Genomic_DNA"/>
</dbReference>
<evidence type="ECO:0000313" key="2">
    <source>
        <dbReference type="Proteomes" id="UP000306477"/>
    </source>
</evidence>
<evidence type="ECO:0000313" key="1">
    <source>
        <dbReference type="EMBL" id="THE14685.1"/>
    </source>
</evidence>
<dbReference type="Gene3D" id="3.10.129.10">
    <property type="entry name" value="Hotdog Thioesterase"/>
    <property type="match status" value="1"/>
</dbReference>
<sequence length="154" mass="18146">MKHITYIDDIETWENAFDFFQPIQVRFSETDMFGHLNNTVPFTYFEEARIQYFNKIGFMQKWTDKSSEAIPVVASQQCDYLKQVFFGEQLKLFVKINQLGNSSMDIHYMAKDKEGSICFVGRSTLVQMSKRTGKGEPWSDEMKHMLKKHLTYIV</sequence>
<dbReference type="PANTHER" id="PTHR31793">
    <property type="entry name" value="4-HYDROXYBENZOYL-COA THIOESTERASE FAMILY MEMBER"/>
    <property type="match status" value="1"/>
</dbReference>
<dbReference type="RefSeq" id="WP_136378038.1">
    <property type="nucleotide sequence ID" value="NZ_SLUB01000003.1"/>
</dbReference>
<dbReference type="CDD" id="cd00586">
    <property type="entry name" value="4HBT"/>
    <property type="match status" value="1"/>
</dbReference>
<dbReference type="STRING" id="1033734.GCA_000285535_03719"/>
<dbReference type="Proteomes" id="UP000306477">
    <property type="component" value="Unassembled WGS sequence"/>
</dbReference>
<protein>
    <submittedName>
        <fullName evidence="1">Acyl-CoA thioesterase</fullName>
    </submittedName>
</protein>
<comment type="caution">
    <text evidence="1">The sequence shown here is derived from an EMBL/GenBank/DDBJ whole genome shotgun (WGS) entry which is preliminary data.</text>
</comment>
<dbReference type="GO" id="GO:0047617">
    <property type="term" value="F:fatty acyl-CoA hydrolase activity"/>
    <property type="evidence" value="ECO:0007669"/>
    <property type="project" value="TreeGrafter"/>
</dbReference>
<gene>
    <name evidence="1" type="ORF">E1I69_02370</name>
</gene>
<dbReference type="InterPro" id="IPR050563">
    <property type="entry name" value="4-hydroxybenzoyl-CoA_TE"/>
</dbReference>
<accession>A0A4S3PYK5</accession>
<dbReference type="InterPro" id="IPR029069">
    <property type="entry name" value="HotDog_dom_sf"/>
</dbReference>
<dbReference type="PANTHER" id="PTHR31793:SF24">
    <property type="entry name" value="LONG-CHAIN ACYL-COA THIOESTERASE FADM"/>
    <property type="match status" value="1"/>
</dbReference>
<organism evidence="1 2">
    <name type="scientific">Bacillus timonensis</name>
    <dbReference type="NCBI Taxonomy" id="1033734"/>
    <lineage>
        <taxon>Bacteria</taxon>
        <taxon>Bacillati</taxon>
        <taxon>Bacillota</taxon>
        <taxon>Bacilli</taxon>
        <taxon>Bacillales</taxon>
        <taxon>Bacillaceae</taxon>
        <taxon>Bacillus</taxon>
    </lineage>
</organism>
<dbReference type="SUPFAM" id="SSF54637">
    <property type="entry name" value="Thioesterase/thiol ester dehydrase-isomerase"/>
    <property type="match status" value="1"/>
</dbReference>
<proteinExistence type="predicted"/>
<name>A0A4S3PYK5_9BACI</name>
<dbReference type="Pfam" id="PF13279">
    <property type="entry name" value="4HBT_2"/>
    <property type="match status" value="1"/>
</dbReference>
<reference evidence="1 2" key="1">
    <citation type="journal article" date="2019" name="Indoor Air">
        <title>Impacts of indoor surface finishes on bacterial viability.</title>
        <authorList>
            <person name="Hu J."/>
            <person name="Maamar S.B."/>
            <person name="Glawe A.J."/>
            <person name="Gottel N."/>
            <person name="Gilbert J.A."/>
            <person name="Hartmann E.M."/>
        </authorList>
    </citation>
    <scope>NUCLEOTIDE SEQUENCE [LARGE SCALE GENOMIC DNA]</scope>
    <source>
        <strain evidence="1 2">AF060A6</strain>
    </source>
</reference>